<dbReference type="InterPro" id="IPR036465">
    <property type="entry name" value="vWFA_dom_sf"/>
</dbReference>
<keyword evidence="4" id="KW-1185">Reference proteome</keyword>
<dbReference type="OrthoDB" id="9784383at2"/>
<dbReference type="Pfam" id="PF08487">
    <property type="entry name" value="VIT"/>
    <property type="match status" value="1"/>
</dbReference>
<evidence type="ECO:0000313" key="3">
    <source>
        <dbReference type="EMBL" id="RFF32410.1"/>
    </source>
</evidence>
<reference evidence="3 4" key="1">
    <citation type="submission" date="2018-08" db="EMBL/GenBank/DDBJ databases">
        <title>Wenzhouxiangella salilacus sp. nov., a novel bacterium isolated from a saline lake in Xinjiang Province, China.</title>
        <authorList>
            <person name="Han S."/>
        </authorList>
    </citation>
    <scope>NUCLEOTIDE SEQUENCE [LARGE SCALE GENOMIC DNA]</scope>
    <source>
        <strain evidence="3 4">XDB06</strain>
    </source>
</reference>
<dbReference type="InterPro" id="IPR002035">
    <property type="entry name" value="VWF_A"/>
</dbReference>
<evidence type="ECO:0000259" key="1">
    <source>
        <dbReference type="PROSITE" id="PS50234"/>
    </source>
</evidence>
<dbReference type="Proteomes" id="UP000260351">
    <property type="component" value="Unassembled WGS sequence"/>
</dbReference>
<dbReference type="Gene3D" id="3.40.50.410">
    <property type="entry name" value="von Willebrand factor, type A domain"/>
    <property type="match status" value="1"/>
</dbReference>
<dbReference type="EMBL" id="QUZK01000009">
    <property type="protein sequence ID" value="RFF32410.1"/>
    <property type="molecule type" value="Genomic_DNA"/>
</dbReference>
<name>A0A3E1KCM0_9GAMM</name>
<dbReference type="SUPFAM" id="SSF53300">
    <property type="entry name" value="vWA-like"/>
    <property type="match status" value="1"/>
</dbReference>
<dbReference type="Pfam" id="PF13768">
    <property type="entry name" value="VWA_3"/>
    <property type="match status" value="1"/>
</dbReference>
<proteinExistence type="predicted"/>
<evidence type="ECO:0000259" key="2">
    <source>
        <dbReference type="PROSITE" id="PS51468"/>
    </source>
</evidence>
<accession>A0A3E1KCM0</accession>
<comment type="caution">
    <text evidence="3">The sequence shown here is derived from an EMBL/GenBank/DDBJ whole genome shotgun (WGS) entry which is preliminary data.</text>
</comment>
<dbReference type="InterPro" id="IPR022440">
    <property type="entry name" value="CHP03788"/>
</dbReference>
<protein>
    <submittedName>
        <fullName evidence="3">Marine proteobacterial sortase target protein</fullName>
    </submittedName>
</protein>
<dbReference type="PANTHER" id="PTHR45737:SF6">
    <property type="entry name" value="VON WILLEBRAND FACTOR A DOMAIN-CONTAINING PROTEIN 5A"/>
    <property type="match status" value="1"/>
</dbReference>
<organism evidence="3 4">
    <name type="scientific">Wenzhouxiangella sediminis</name>
    <dbReference type="NCBI Taxonomy" id="1792836"/>
    <lineage>
        <taxon>Bacteria</taxon>
        <taxon>Pseudomonadati</taxon>
        <taxon>Pseudomonadota</taxon>
        <taxon>Gammaproteobacteria</taxon>
        <taxon>Chromatiales</taxon>
        <taxon>Wenzhouxiangellaceae</taxon>
        <taxon>Wenzhouxiangella</taxon>
    </lineage>
</organism>
<dbReference type="SMART" id="SM00609">
    <property type="entry name" value="VIT"/>
    <property type="match status" value="1"/>
</dbReference>
<sequence>MPGRCNGAQRSQQESPPMSRLLVFCLALVAGPVLASDSGFWLERQAGGSREEALALSTEVDIQVTGMLALVEVRQQFFNQTGDWAEGVYRFPLPDRSAVEQLRIRLGQRLIEGEIQEKESARATYEAAREKGQVAGLVERDQGNLFSTRVANIPPGEMVEIRIGFTQPVEYEHGRFRLRFPTTAAPRYRPAGELERALRERLESALETGMPQRPVQLTVDLRPGLRLSNLESIHHEIEVENLGSERLVTLSDGADWSGRDFELVWEPEDTGEAATAAFAESFNGHEHIMLNLVPPQAFEARDTPREVILIIDTSGSMSNQPIEQARESLHYALASLKAGDRFNVIEFDHQARSLYPQARGFDEDRLVEAAQWIDSLAAGGGTDMGPPLALALGAPPSGGFLRQVVFITDGMVGNEQELLERTELELGESRLFTVGIGHGVNGSFLRRMAGAGRGSYTAIAETSRIAERMSELVLQLESPVIHDLEVTWPRAVEPYPKTLPDLYVGQPLSIIARADKLSGDLIVRGTSNGRYFERVLPLEDFQPAPGVAGQWGRARIEALENRIVAPGEEALVDAEILDTALDYSLVSSQTSLVAVDRTPARSREAAMQRFKLDTSPAQGRSGSLRAMPATDAGSVPAALRGALALLLVGLLLFQGRINRDGGAS</sequence>
<dbReference type="PROSITE" id="PS50234">
    <property type="entry name" value="VWFA"/>
    <property type="match status" value="1"/>
</dbReference>
<dbReference type="NCBIfam" id="TIGR03788">
    <property type="entry name" value="marine_srt_targ"/>
    <property type="match status" value="1"/>
</dbReference>
<dbReference type="PROSITE" id="PS51468">
    <property type="entry name" value="VIT"/>
    <property type="match status" value="1"/>
</dbReference>
<evidence type="ECO:0000313" key="4">
    <source>
        <dbReference type="Proteomes" id="UP000260351"/>
    </source>
</evidence>
<dbReference type="AlphaFoldDB" id="A0A3E1KCM0"/>
<feature type="domain" description="VWFA" evidence="1">
    <location>
        <begin position="306"/>
        <end position="472"/>
    </location>
</feature>
<dbReference type="PANTHER" id="PTHR45737">
    <property type="entry name" value="VON WILLEBRAND FACTOR A DOMAIN-CONTAINING PROTEIN 5A"/>
    <property type="match status" value="1"/>
</dbReference>
<dbReference type="SMART" id="SM00327">
    <property type="entry name" value="VWA"/>
    <property type="match status" value="1"/>
</dbReference>
<dbReference type="InterPro" id="IPR013694">
    <property type="entry name" value="VIT"/>
</dbReference>
<feature type="domain" description="VIT" evidence="2">
    <location>
        <begin position="39"/>
        <end position="167"/>
    </location>
</feature>
<gene>
    <name evidence="3" type="ORF">DZC52_01490</name>
</gene>